<dbReference type="OrthoDB" id="7203640at2"/>
<reference evidence="1 2" key="1">
    <citation type="submission" date="2018-03" db="EMBL/GenBank/DDBJ databases">
        <authorList>
            <person name="Keele B.F."/>
        </authorList>
    </citation>
    <scope>NUCLEOTIDE SEQUENCE [LARGE SCALE GENOMIC DNA]</scope>
    <source>
        <strain evidence="1 2">CECT 8811</strain>
    </source>
</reference>
<dbReference type="AlphaFoldDB" id="A0A2R8ART3"/>
<evidence type="ECO:0000313" key="1">
    <source>
        <dbReference type="EMBL" id="SPF78549.1"/>
    </source>
</evidence>
<keyword evidence="2" id="KW-1185">Reference proteome</keyword>
<dbReference type="Proteomes" id="UP000244911">
    <property type="component" value="Unassembled WGS sequence"/>
</dbReference>
<dbReference type="EMBL" id="OMOI01000002">
    <property type="protein sequence ID" value="SPF78549.1"/>
    <property type="molecule type" value="Genomic_DNA"/>
</dbReference>
<proteinExistence type="predicted"/>
<accession>A0A2R8ART3</accession>
<sequence length="319" mass="36985">MWRTDFRDDALTDEKIDSFSICSLVRETLPILQRFVDHHQRAGVEHIFLYFDGTEEETRTVQEAFQQDDSVSVECCDSSYWAKMYPDSSQLDLGDKQIGAFRNGMTRNKSDWMLICDADEFVTSDKPLGAALAQLPKEFSGVRIRNTEAVWGTGDDIHEEFGCGYERHPFPIGFWGRTVLPLLVYGRDWLLIRRGVTGFMSGKHLVRRGMIPDKMTSHFSWFNGKKVSFMPQDIAKDANLRIVHFDSIGYKRWESKWATRISGRTIPRTKSPMRLKQWSMIEHALNSGQGEGLFRRMSALNRWQQFILNRLGLLTRIEK</sequence>
<organism evidence="1 2">
    <name type="scientific">Aliiroseovarius pelagivivens</name>
    <dbReference type="NCBI Taxonomy" id="1639690"/>
    <lineage>
        <taxon>Bacteria</taxon>
        <taxon>Pseudomonadati</taxon>
        <taxon>Pseudomonadota</taxon>
        <taxon>Alphaproteobacteria</taxon>
        <taxon>Rhodobacterales</taxon>
        <taxon>Paracoccaceae</taxon>
        <taxon>Aliiroseovarius</taxon>
    </lineage>
</organism>
<evidence type="ECO:0008006" key="3">
    <source>
        <dbReference type="Google" id="ProtNLM"/>
    </source>
</evidence>
<gene>
    <name evidence="1" type="ORF">ALP8811_02476</name>
</gene>
<name>A0A2R8ART3_9RHOB</name>
<evidence type="ECO:0000313" key="2">
    <source>
        <dbReference type="Proteomes" id="UP000244911"/>
    </source>
</evidence>
<protein>
    <recommendedName>
        <fullName evidence="3">Glycosyltransferase 2-like domain-containing protein</fullName>
    </recommendedName>
</protein>
<dbReference type="RefSeq" id="WP_108857561.1">
    <property type="nucleotide sequence ID" value="NZ_OMOI01000002.1"/>
</dbReference>
<dbReference type="Pfam" id="PF13704">
    <property type="entry name" value="Glyco_tranf_2_4"/>
    <property type="match status" value="1"/>
</dbReference>